<feature type="region of interest" description="Disordered" evidence="1">
    <location>
        <begin position="27"/>
        <end position="53"/>
    </location>
</feature>
<dbReference type="InterPro" id="IPR036322">
    <property type="entry name" value="WD40_repeat_dom_sf"/>
</dbReference>
<gene>
    <name evidence="2" type="ORF">LITE_LOCUS15500</name>
</gene>
<evidence type="ECO:0000313" key="3">
    <source>
        <dbReference type="Proteomes" id="UP001154282"/>
    </source>
</evidence>
<evidence type="ECO:0000256" key="1">
    <source>
        <dbReference type="SAM" id="MobiDB-lite"/>
    </source>
</evidence>
<organism evidence="2 3">
    <name type="scientific">Linum tenue</name>
    <dbReference type="NCBI Taxonomy" id="586396"/>
    <lineage>
        <taxon>Eukaryota</taxon>
        <taxon>Viridiplantae</taxon>
        <taxon>Streptophyta</taxon>
        <taxon>Embryophyta</taxon>
        <taxon>Tracheophyta</taxon>
        <taxon>Spermatophyta</taxon>
        <taxon>Magnoliopsida</taxon>
        <taxon>eudicotyledons</taxon>
        <taxon>Gunneridae</taxon>
        <taxon>Pentapetalae</taxon>
        <taxon>rosids</taxon>
        <taxon>fabids</taxon>
        <taxon>Malpighiales</taxon>
        <taxon>Linaceae</taxon>
        <taxon>Linum</taxon>
    </lineage>
</organism>
<protein>
    <submittedName>
        <fullName evidence="2">Uncharacterized protein</fullName>
    </submittedName>
</protein>
<dbReference type="SMART" id="SM00320">
    <property type="entry name" value="WD40"/>
    <property type="match status" value="2"/>
</dbReference>
<comment type="caution">
    <text evidence="2">The sequence shown here is derived from an EMBL/GenBank/DDBJ whole genome shotgun (WGS) entry which is preliminary data.</text>
</comment>
<proteinExistence type="predicted"/>
<dbReference type="InterPro" id="IPR015943">
    <property type="entry name" value="WD40/YVTN_repeat-like_dom_sf"/>
</dbReference>
<dbReference type="SUPFAM" id="SSF50978">
    <property type="entry name" value="WD40 repeat-like"/>
    <property type="match status" value="1"/>
</dbReference>
<accession>A0AAV0JSK1</accession>
<evidence type="ECO:0000313" key="2">
    <source>
        <dbReference type="EMBL" id="CAI0412330.1"/>
    </source>
</evidence>
<keyword evidence="3" id="KW-1185">Reference proteome</keyword>
<dbReference type="InterPro" id="IPR001680">
    <property type="entry name" value="WD40_rpt"/>
</dbReference>
<name>A0AAV0JSK1_9ROSI</name>
<feature type="compositionally biased region" description="Acidic residues" evidence="1">
    <location>
        <begin position="30"/>
        <end position="50"/>
    </location>
</feature>
<dbReference type="Proteomes" id="UP001154282">
    <property type="component" value="Unassembled WGS sequence"/>
</dbReference>
<dbReference type="Gene3D" id="2.130.10.10">
    <property type="entry name" value="YVTN repeat-like/Quinoprotein amine dehydrogenase"/>
    <property type="match status" value="1"/>
</dbReference>
<dbReference type="AlphaFoldDB" id="A0AAV0JSK1"/>
<reference evidence="2" key="1">
    <citation type="submission" date="2022-08" db="EMBL/GenBank/DDBJ databases">
        <authorList>
            <person name="Gutierrez-Valencia J."/>
        </authorList>
    </citation>
    <scope>NUCLEOTIDE SEQUENCE</scope>
</reference>
<sequence length="354" mass="39170">MAESRFNPRMPSGNTCGLLALIYDPSFQINEEEEEADPTDSSIDEEEADPTDTSLQIVRERKVIPEIPNPPAPEIELGAQFFLMTKASPHVELKDATSGLEFDPTGEFLASVNRVGCLTIQRFQTLRYYSDHIVRKTGGLLISSKSIELVVVQVADFGALKVQNARPTQLKMDCNVATSVACTSMFPGEVLIYDLASFSSDPLTVLRLNRGTRITDVAFNGSDDSRLYGSGLNGIVNVWDPRTSYLPCLELVTHELVHDILSLKSIQLHQDSQKVFGGDHSGNVFMWDIRNPSIPAGVWRLRDLLVTIGYVQSIFSWVGLAFWTLKAPKSATCTTTNSIDYMEEISKPPVFGTM</sequence>
<dbReference type="EMBL" id="CAMGYJ010000005">
    <property type="protein sequence ID" value="CAI0412330.1"/>
    <property type="molecule type" value="Genomic_DNA"/>
</dbReference>